<evidence type="ECO:0000259" key="3">
    <source>
        <dbReference type="PROSITE" id="PS50157"/>
    </source>
</evidence>
<dbReference type="OrthoDB" id="3437960at2759"/>
<evidence type="ECO:0000313" key="5">
    <source>
        <dbReference type="Proteomes" id="UP000301870"/>
    </source>
</evidence>
<feature type="domain" description="C2H2-type" evidence="3">
    <location>
        <begin position="288"/>
        <end position="316"/>
    </location>
</feature>
<dbReference type="GO" id="GO:0005634">
    <property type="term" value="C:nucleus"/>
    <property type="evidence" value="ECO:0007669"/>
    <property type="project" value="InterPro"/>
</dbReference>
<feature type="binding site" evidence="2">
    <location>
        <position position="59"/>
    </location>
    <ligand>
        <name>Zn(2+)</name>
        <dbReference type="ChEBI" id="CHEBI:29105"/>
    </ligand>
</feature>
<dbReference type="GO" id="GO:0008270">
    <property type="term" value="F:zinc ion binding"/>
    <property type="evidence" value="ECO:0007669"/>
    <property type="project" value="UniProtKB-UniRule"/>
</dbReference>
<dbReference type="Gene3D" id="3.40.1800.20">
    <property type="match status" value="1"/>
</dbReference>
<dbReference type="InterPro" id="IPR013087">
    <property type="entry name" value="Znf_C2H2_type"/>
</dbReference>
<feature type="binding site" evidence="2">
    <location>
        <position position="8"/>
    </location>
    <ligand>
        <name>Zn(2+)</name>
        <dbReference type="ChEBI" id="CHEBI:29105"/>
    </ligand>
</feature>
<reference evidence="6" key="1">
    <citation type="submission" date="2025-08" db="UniProtKB">
        <authorList>
            <consortium name="RefSeq"/>
        </authorList>
    </citation>
    <scope>IDENTIFICATION</scope>
    <source>
        <strain evidence="6">Ishihara</strain>
        <tissue evidence="6">Whole body</tissue>
    </source>
</reference>
<feature type="binding site" evidence="2">
    <location>
        <position position="11"/>
    </location>
    <ligand>
        <name>Zn(2+)</name>
        <dbReference type="ChEBI" id="CHEBI:29105"/>
    </ligand>
</feature>
<evidence type="ECO:0000313" key="6">
    <source>
        <dbReference type="RefSeq" id="XP_022816995.1"/>
    </source>
</evidence>
<dbReference type="PROSITE" id="PS00028">
    <property type="entry name" value="ZINC_FINGER_C2H2_1"/>
    <property type="match status" value="1"/>
</dbReference>
<evidence type="ECO:0000256" key="2">
    <source>
        <dbReference type="PROSITE-ProRule" id="PRU01263"/>
    </source>
</evidence>
<dbReference type="Proteomes" id="UP000301870">
    <property type="component" value="Chromosome 10"/>
</dbReference>
<feature type="domain" description="ZAD" evidence="4">
    <location>
        <begin position="6"/>
        <end position="83"/>
    </location>
</feature>
<dbReference type="AlphaFoldDB" id="A0A9J7IN10"/>
<keyword evidence="2" id="KW-0479">Metal-binding</keyword>
<dbReference type="PROSITE" id="PS51915">
    <property type="entry name" value="ZAD"/>
    <property type="match status" value="1"/>
</dbReference>
<keyword evidence="5" id="KW-1185">Reference proteome</keyword>
<evidence type="ECO:0000259" key="4">
    <source>
        <dbReference type="PROSITE" id="PS51915"/>
    </source>
</evidence>
<dbReference type="InterPro" id="IPR012934">
    <property type="entry name" value="Znf_AD"/>
</dbReference>
<dbReference type="SMART" id="SM00868">
    <property type="entry name" value="zf-AD"/>
    <property type="match status" value="1"/>
</dbReference>
<keyword evidence="1" id="KW-0863">Zinc-finger</keyword>
<dbReference type="KEGG" id="sliu:111349900"/>
<organism evidence="5 6">
    <name type="scientific">Spodoptera litura</name>
    <name type="common">Asian cotton leafworm</name>
    <dbReference type="NCBI Taxonomy" id="69820"/>
    <lineage>
        <taxon>Eukaryota</taxon>
        <taxon>Metazoa</taxon>
        <taxon>Ecdysozoa</taxon>
        <taxon>Arthropoda</taxon>
        <taxon>Hexapoda</taxon>
        <taxon>Insecta</taxon>
        <taxon>Pterygota</taxon>
        <taxon>Neoptera</taxon>
        <taxon>Endopterygota</taxon>
        <taxon>Lepidoptera</taxon>
        <taxon>Glossata</taxon>
        <taxon>Ditrysia</taxon>
        <taxon>Noctuoidea</taxon>
        <taxon>Noctuidae</taxon>
        <taxon>Amphipyrinae</taxon>
        <taxon>Spodoptera</taxon>
    </lineage>
</organism>
<dbReference type="PROSITE" id="PS50157">
    <property type="entry name" value="ZINC_FINGER_C2H2_2"/>
    <property type="match status" value="1"/>
</dbReference>
<evidence type="ECO:0000256" key="1">
    <source>
        <dbReference type="PROSITE-ProRule" id="PRU00042"/>
    </source>
</evidence>
<keyword evidence="2" id="KW-0862">Zinc</keyword>
<dbReference type="RefSeq" id="XP_022816995.1">
    <property type="nucleotide sequence ID" value="XM_022961227.1"/>
</dbReference>
<proteinExistence type="predicted"/>
<accession>A0A9J7IN10</accession>
<gene>
    <name evidence="6" type="primary">LOC111349900</name>
</gene>
<sequence length="318" mass="36511">MNTTTWYCRLCAGLTLRAKLVNLQTDEKLCEEVIKKLSRFHITMDFQDNILPKTVCDVCIKSLDHAFKFICAVDEAQGFLSDFVLVKCSETSECDLEQDTISYELVDTNTCDPMEISVKDCYSNDQVKFKVDNRDDCINYIIKKELEIVGLEPLVTDTCSTIDHKVTEIVDIKSNIPLNNNPDDNIENNTIIVTTHEEVTNHDVHVISQDEKTSINASATLEDQKNTVKKKNTKKIKLKTPTQTKKTTEPKNVPNTGNYTENEVNELIKNLDYVPEQYITKTWQDYLWQCSQCGTQFTNMEDLQKHSMEFHNSCSSYK</sequence>
<dbReference type="GeneID" id="111349900"/>
<name>A0A9J7IN10_SPOLT</name>
<protein>
    <submittedName>
        <fullName evidence="6">Uncharacterized protein LOC111349900</fullName>
    </submittedName>
</protein>
<feature type="binding site" evidence="2">
    <location>
        <position position="56"/>
    </location>
    <ligand>
        <name>Zn(2+)</name>
        <dbReference type="ChEBI" id="CHEBI:29105"/>
    </ligand>
</feature>